<protein>
    <submittedName>
        <fullName evidence="1">Arabinose efflux permease</fullName>
    </submittedName>
</protein>
<evidence type="ECO:0000313" key="2">
    <source>
        <dbReference type="Proteomes" id="UP000248329"/>
    </source>
</evidence>
<sequence>MKLDAIQFLTNASIMLSMVFIPLLAEDLGASCMQTGIILSVYGLCLGASSYIFSKAADAWSIKRLLLTGLACSAAAYLLQAFADDPLTLGLARGLLGIAIGIYPAALIMHVYGMKRSVSKFISFCALGWAAGFIGAAFIGDYDLIFATSSALVAISFVIALTLPEVKVKRLNVSYLSLDTVRANWAVYVPFLMRHAGASAVWVIFPLYMTSLGADKFWIATIYAINPLMQFFMMRRLDGKDMVSVVKYGHLISAIAFLSFIPPTIFYYVPPGMVLVALSWSFLYVGSTELLLRRNEDKAASAGLITTVISLATVVGSLIGGAVSQYHGFVAALMVGAMMCFAGFLISAKYLTRTC</sequence>
<dbReference type="Proteomes" id="UP000248329">
    <property type="component" value="Unassembled WGS sequence"/>
</dbReference>
<evidence type="ECO:0000313" key="1">
    <source>
        <dbReference type="EMBL" id="PXF57435.1"/>
    </source>
</evidence>
<reference evidence="1" key="1">
    <citation type="submission" date="2018-01" db="EMBL/GenBank/DDBJ databases">
        <authorList>
            <person name="Krukenberg V."/>
        </authorList>
    </citation>
    <scope>NUCLEOTIDE SEQUENCE</scope>
    <source>
        <strain evidence="1">E20ANME2</strain>
    </source>
</reference>
<proteinExistence type="predicted"/>
<accession>A0AC61KYM4</accession>
<comment type="caution">
    <text evidence="1">The sequence shown here is derived from an EMBL/GenBank/DDBJ whole genome shotgun (WGS) entry which is preliminary data.</text>
</comment>
<gene>
    <name evidence="1" type="ORF">C4B59_15205</name>
</gene>
<dbReference type="EMBL" id="PQXF01000060">
    <property type="protein sequence ID" value="PXF57435.1"/>
    <property type="molecule type" value="Genomic_DNA"/>
</dbReference>
<name>A0AC61KYM4_9EURY</name>
<organism evidence="1 2">
    <name type="scientific">Candidatus Methanogaster sp</name>
    <dbReference type="NCBI Taxonomy" id="3386292"/>
    <lineage>
        <taxon>Archaea</taxon>
        <taxon>Methanobacteriati</taxon>
        <taxon>Methanobacteriota</taxon>
        <taxon>Stenosarchaea group</taxon>
        <taxon>Methanomicrobia</taxon>
        <taxon>Methanosarcinales</taxon>
        <taxon>ANME-2 cluster</taxon>
        <taxon>Candidatus Methanogasteraceae</taxon>
        <taxon>Candidatus Methanogaster</taxon>
    </lineage>
</organism>